<dbReference type="HOGENOM" id="CLU_063430_0_0_7"/>
<dbReference type="GO" id="GO:0006298">
    <property type="term" value="P:mismatch repair"/>
    <property type="evidence" value="ECO:0007669"/>
    <property type="project" value="TreeGrafter"/>
</dbReference>
<dbReference type="STRING" id="273121.WS1405"/>
<dbReference type="GO" id="GO:0009307">
    <property type="term" value="P:DNA restriction-modification system"/>
    <property type="evidence" value="ECO:0007669"/>
    <property type="project" value="InterPro"/>
</dbReference>
<evidence type="ECO:0000313" key="6">
    <source>
        <dbReference type="EMBL" id="CAE10470.1"/>
    </source>
</evidence>
<evidence type="ECO:0000256" key="4">
    <source>
        <dbReference type="ARBA" id="ARBA00022691"/>
    </source>
</evidence>
<dbReference type="GO" id="GO:0043565">
    <property type="term" value="F:sequence-specific DNA binding"/>
    <property type="evidence" value="ECO:0007669"/>
    <property type="project" value="TreeGrafter"/>
</dbReference>
<dbReference type="EMBL" id="BX571660">
    <property type="protein sequence ID" value="CAE10470.1"/>
    <property type="molecule type" value="Genomic_DNA"/>
</dbReference>
<evidence type="ECO:0000313" key="7">
    <source>
        <dbReference type="Proteomes" id="UP000000422"/>
    </source>
</evidence>
<name>Q7MRF1_WOLSU</name>
<dbReference type="SUPFAM" id="SSF53335">
    <property type="entry name" value="S-adenosyl-L-methionine-dependent methyltransferases"/>
    <property type="match status" value="1"/>
</dbReference>
<evidence type="ECO:0000256" key="1">
    <source>
        <dbReference type="ARBA" id="ARBA00011900"/>
    </source>
</evidence>
<proteinExistence type="predicted"/>
<dbReference type="InterPro" id="IPR029063">
    <property type="entry name" value="SAM-dependent_MTases_sf"/>
</dbReference>
<dbReference type="InterPro" id="IPR002052">
    <property type="entry name" value="DNA_methylase_N6_adenine_CS"/>
</dbReference>
<dbReference type="EC" id="2.1.1.72" evidence="1"/>
<keyword evidence="3 6" id="KW-0808">Transferase</keyword>
<dbReference type="eggNOG" id="COG0338">
    <property type="taxonomic scope" value="Bacteria"/>
</dbReference>
<sequence length="369" mass="43242">MKEKRPLQPFIKWAGGKERELPLIRPHLPLRMERYFEPFIGGGALYLDTQASAYYINDKSNELILLYRLIQTQEATFLEHLERLNQSKKALLSLAQERLALWICEESLHLKDSSLLNWLEAQKASIGEIEGALLGCMNGFIFHFIQEAMLDKLSRMKTLEKKRGILKAEDRIKNLSSAIQAGHYTALRELYNHPERYDYSDSFLGALFFFIRSYAYSGMFRYNSKGEFNVPYGGIGYNKKFLDRKIAFFKSEELHAKLQATQIENLDFEEFLRRHSPTKEDFIFLDPPYDSEFSTYAGNLFGKEHQERLASYLLNECEARWLMVIKETDFILGLYTQRGITLSRFKKRYAVSFKNRNDPHATHLIIQNY</sequence>
<accession>Q7MRF1</accession>
<dbReference type="Proteomes" id="UP000000422">
    <property type="component" value="Chromosome"/>
</dbReference>
<dbReference type="PROSITE" id="PS00092">
    <property type="entry name" value="N6_MTASE"/>
    <property type="match status" value="1"/>
</dbReference>
<evidence type="ECO:0000256" key="5">
    <source>
        <dbReference type="ARBA" id="ARBA00047942"/>
    </source>
</evidence>
<dbReference type="InterPro" id="IPR012327">
    <property type="entry name" value="MeTrfase_D12"/>
</dbReference>
<keyword evidence="4" id="KW-0949">S-adenosyl-L-methionine</keyword>
<dbReference type="GO" id="GO:0009007">
    <property type="term" value="F:site-specific DNA-methyltransferase (adenine-specific) activity"/>
    <property type="evidence" value="ECO:0007669"/>
    <property type="project" value="UniProtKB-EC"/>
</dbReference>
<comment type="catalytic activity">
    <reaction evidence="5">
        <text>a 2'-deoxyadenosine in DNA + S-adenosyl-L-methionine = an N(6)-methyl-2'-deoxyadenosine in DNA + S-adenosyl-L-homocysteine + H(+)</text>
        <dbReference type="Rhea" id="RHEA:15197"/>
        <dbReference type="Rhea" id="RHEA-COMP:12418"/>
        <dbReference type="Rhea" id="RHEA-COMP:12419"/>
        <dbReference type="ChEBI" id="CHEBI:15378"/>
        <dbReference type="ChEBI" id="CHEBI:57856"/>
        <dbReference type="ChEBI" id="CHEBI:59789"/>
        <dbReference type="ChEBI" id="CHEBI:90615"/>
        <dbReference type="ChEBI" id="CHEBI:90616"/>
        <dbReference type="EC" id="2.1.1.72"/>
    </reaction>
</comment>
<dbReference type="AlphaFoldDB" id="Q7MRF1"/>
<keyword evidence="7" id="KW-1185">Reference proteome</keyword>
<dbReference type="RefSeq" id="WP_011139255.1">
    <property type="nucleotide sequence ID" value="NC_005090.1"/>
</dbReference>
<organism evidence="7">
    <name type="scientific">Wolinella succinogenes (strain ATCC 29543 / DSM 1740 / CCUG 13145 / JCM 31913 / LMG 7466 / NCTC 11488 / FDC 602W)</name>
    <name type="common">Vibrio succinogenes</name>
    <dbReference type="NCBI Taxonomy" id="273121"/>
    <lineage>
        <taxon>Bacteria</taxon>
        <taxon>Pseudomonadati</taxon>
        <taxon>Campylobacterota</taxon>
        <taxon>Epsilonproteobacteria</taxon>
        <taxon>Campylobacterales</taxon>
        <taxon>Helicobacteraceae</taxon>
        <taxon>Wolinella</taxon>
    </lineage>
</organism>
<dbReference type="Gene3D" id="3.40.50.150">
    <property type="entry name" value="Vaccinia Virus protein VP39"/>
    <property type="match status" value="2"/>
</dbReference>
<dbReference type="KEGG" id="wsu:WS1405"/>
<dbReference type="PRINTS" id="PR00505">
    <property type="entry name" value="D12N6MTFRASE"/>
</dbReference>
<dbReference type="Pfam" id="PF02086">
    <property type="entry name" value="MethyltransfD12"/>
    <property type="match status" value="2"/>
</dbReference>
<dbReference type="REBASE" id="7378">
    <property type="entry name" value="M.WsuORF1405P"/>
</dbReference>
<protein>
    <recommendedName>
        <fullName evidence="1">site-specific DNA-methyltransferase (adenine-specific)</fullName>
        <ecNumber evidence="1">2.1.1.72</ecNumber>
    </recommendedName>
</protein>
<dbReference type="GO" id="GO:1904047">
    <property type="term" value="F:S-adenosyl-L-methionine binding"/>
    <property type="evidence" value="ECO:0007669"/>
    <property type="project" value="TreeGrafter"/>
</dbReference>
<evidence type="ECO:0000256" key="2">
    <source>
        <dbReference type="ARBA" id="ARBA00022603"/>
    </source>
</evidence>
<dbReference type="PANTHER" id="PTHR30481:SF3">
    <property type="entry name" value="DNA ADENINE METHYLASE"/>
    <property type="match status" value="1"/>
</dbReference>
<dbReference type="GO" id="GO:0032259">
    <property type="term" value="P:methylation"/>
    <property type="evidence" value="ECO:0007669"/>
    <property type="project" value="UniProtKB-KW"/>
</dbReference>
<evidence type="ECO:0000256" key="3">
    <source>
        <dbReference type="ARBA" id="ARBA00022679"/>
    </source>
</evidence>
<dbReference type="PANTHER" id="PTHR30481">
    <property type="entry name" value="DNA ADENINE METHYLASE"/>
    <property type="match status" value="1"/>
</dbReference>
<keyword evidence="2 6" id="KW-0489">Methyltransferase</keyword>
<reference evidence="6 7" key="1">
    <citation type="journal article" date="2003" name="Proc. Natl. Acad. Sci. U.S.A.">
        <title>Complete genome sequence and analysis of Wolinella succinogenes.</title>
        <authorList>
            <person name="Baar C."/>
            <person name="Eppinger M."/>
            <person name="Raddatz G."/>
            <person name="Simon JM."/>
            <person name="Lanz C."/>
            <person name="Klimmek O."/>
            <person name="Nandakumar R."/>
            <person name="Gross R."/>
            <person name="Rosinus A."/>
            <person name="Keller H."/>
            <person name="Jagtap P."/>
            <person name="Linke B."/>
            <person name="Meyer F."/>
            <person name="Lederer H."/>
            <person name="Schuster S.C."/>
        </authorList>
    </citation>
    <scope>NUCLEOTIDE SEQUENCE [LARGE SCALE GENOMIC DNA]</scope>
    <source>
        <strain evidence="7">ATCC 29543 / DSM 1740 / CCUG 13145 / JCM 31913 / LMG 7466 / NCTC 11488 / FDC 602W</strain>
    </source>
</reference>
<gene>
    <name evidence="6" type="ordered locus">WS1405</name>
</gene>